<dbReference type="SUPFAM" id="SSF56784">
    <property type="entry name" value="HAD-like"/>
    <property type="match status" value="1"/>
</dbReference>
<keyword evidence="1" id="KW-0378">Hydrolase</keyword>
<accession>A0A2A6ZAI4</accession>
<organism evidence="1 2">
    <name type="scientific">Faecalibacterium langellae</name>
    <dbReference type="NCBI Taxonomy" id="3435293"/>
    <lineage>
        <taxon>Bacteria</taxon>
        <taxon>Bacillati</taxon>
        <taxon>Bacillota</taxon>
        <taxon>Clostridia</taxon>
        <taxon>Eubacteriales</taxon>
        <taxon>Oscillospiraceae</taxon>
        <taxon>Faecalibacterium</taxon>
    </lineage>
</organism>
<sequence length="303" mass="32056">MLQSLPPVRLAALDLDGTLLNRNNEVTLATRQAIARAVEHGVVVVPATGRPLASLPPVVAKLPGIQYAITSNGAAVWDLGDDPMGAVHSRYANAAQRHTSEPACLLHRLMPAEVAREAFDLFQQYDGELSVFSDGLAIKTPEGIAKLTSRTAHFLSSEARQNLTDGRFTVIPGIESWMSRHAHEIEKLCMFFDSTEKTAAALPKFQAIPGVAVVQGSPDNIEVTAAGVDKGSALLALADLLGIPHENTLAVGDSENDRAMLEKAGIAAVMANGMPQIKAIGSIVSEADCDHDGVAELFGRLGI</sequence>
<dbReference type="PROSITE" id="PS01228">
    <property type="entry name" value="COF_1"/>
    <property type="match status" value="1"/>
</dbReference>
<dbReference type="Pfam" id="PF08282">
    <property type="entry name" value="Hydrolase_3"/>
    <property type="match status" value="1"/>
</dbReference>
<gene>
    <name evidence="1" type="ORF">CGS46_08610</name>
</gene>
<dbReference type="Gene3D" id="3.40.50.1000">
    <property type="entry name" value="HAD superfamily/HAD-like"/>
    <property type="match status" value="1"/>
</dbReference>
<dbReference type="EMBL" id="NMTQ01000031">
    <property type="protein sequence ID" value="PDX58389.1"/>
    <property type="molecule type" value="Genomic_DNA"/>
</dbReference>
<reference evidence="1 2" key="1">
    <citation type="journal article" date="2017" name="Front. Microbiol.">
        <title>New Insights into the Diversity of the Genus Faecalibacterium.</title>
        <authorList>
            <person name="Benevides L."/>
            <person name="Burman S."/>
            <person name="Martin R."/>
            <person name="Robert V."/>
            <person name="Thomas M."/>
            <person name="Miquel S."/>
            <person name="Chain F."/>
            <person name="Sokol H."/>
            <person name="Bermudez-Humaran L.G."/>
            <person name="Morrison M."/>
            <person name="Langella P."/>
            <person name="Azevedo V.A."/>
            <person name="Chatel J.M."/>
            <person name="Soares S."/>
        </authorList>
    </citation>
    <scope>NUCLEOTIDE SEQUENCE [LARGE SCALE GENOMIC DNA]</scope>
    <source>
        <strain evidence="2">CNCM I-4540</strain>
    </source>
</reference>
<proteinExistence type="predicted"/>
<keyword evidence="2" id="KW-1185">Reference proteome</keyword>
<dbReference type="InterPro" id="IPR036412">
    <property type="entry name" value="HAD-like_sf"/>
</dbReference>
<protein>
    <submittedName>
        <fullName evidence="1">Hydrolase</fullName>
    </submittedName>
</protein>
<name>A0A2A6ZAI4_9FIRM</name>
<dbReference type="Gene3D" id="3.30.1240.10">
    <property type="match status" value="1"/>
</dbReference>
<comment type="caution">
    <text evidence="1">The sequence shown here is derived from an EMBL/GenBank/DDBJ whole genome shotgun (WGS) entry which is preliminary data.</text>
</comment>
<dbReference type="GO" id="GO:0005829">
    <property type="term" value="C:cytosol"/>
    <property type="evidence" value="ECO:0007669"/>
    <property type="project" value="TreeGrafter"/>
</dbReference>
<dbReference type="GO" id="GO:0000287">
    <property type="term" value="F:magnesium ion binding"/>
    <property type="evidence" value="ECO:0007669"/>
    <property type="project" value="TreeGrafter"/>
</dbReference>
<evidence type="ECO:0000313" key="1">
    <source>
        <dbReference type="EMBL" id="PDX58389.1"/>
    </source>
</evidence>
<dbReference type="Proteomes" id="UP000220752">
    <property type="component" value="Unassembled WGS sequence"/>
</dbReference>
<dbReference type="PANTHER" id="PTHR10000:SF8">
    <property type="entry name" value="HAD SUPERFAMILY HYDROLASE-LIKE, TYPE 3"/>
    <property type="match status" value="1"/>
</dbReference>
<dbReference type="InterPro" id="IPR023214">
    <property type="entry name" value="HAD_sf"/>
</dbReference>
<dbReference type="AlphaFoldDB" id="A0A2A6ZAI4"/>
<dbReference type="NCBIfam" id="TIGR01484">
    <property type="entry name" value="HAD-SF-IIB"/>
    <property type="match status" value="1"/>
</dbReference>
<dbReference type="InterPro" id="IPR006379">
    <property type="entry name" value="HAD-SF_hydro_IIB"/>
</dbReference>
<dbReference type="PANTHER" id="PTHR10000">
    <property type="entry name" value="PHOSPHOSERINE PHOSPHATASE"/>
    <property type="match status" value="1"/>
</dbReference>
<evidence type="ECO:0000313" key="2">
    <source>
        <dbReference type="Proteomes" id="UP000220752"/>
    </source>
</evidence>
<dbReference type="GO" id="GO:0016791">
    <property type="term" value="F:phosphatase activity"/>
    <property type="evidence" value="ECO:0007669"/>
    <property type="project" value="TreeGrafter"/>
</dbReference>